<dbReference type="Gramene" id="MELO3C019344.2.1">
    <property type="protein sequence ID" value="MELO3C019344.2.1"/>
    <property type="gene ID" value="MELO3C019344.2"/>
</dbReference>
<name>A0A9I9DJB7_CUCME</name>
<proteinExistence type="predicted"/>
<dbReference type="EnsemblPlants" id="MELO3C019344.2.1">
    <property type="protein sequence ID" value="MELO3C019344.2.1"/>
    <property type="gene ID" value="MELO3C019344.2"/>
</dbReference>
<reference evidence="1" key="1">
    <citation type="submission" date="2023-03" db="UniProtKB">
        <authorList>
            <consortium name="EnsemblPlants"/>
        </authorList>
    </citation>
    <scope>IDENTIFICATION</scope>
</reference>
<protein>
    <submittedName>
        <fullName evidence="1">Uncharacterized protein</fullName>
    </submittedName>
</protein>
<accession>A0A9I9DJB7</accession>
<evidence type="ECO:0000313" key="1">
    <source>
        <dbReference type="EnsemblPlants" id="MELO3C019344.2.1"/>
    </source>
</evidence>
<organism evidence="1">
    <name type="scientific">Cucumis melo</name>
    <name type="common">Muskmelon</name>
    <dbReference type="NCBI Taxonomy" id="3656"/>
    <lineage>
        <taxon>Eukaryota</taxon>
        <taxon>Viridiplantae</taxon>
        <taxon>Streptophyta</taxon>
        <taxon>Embryophyta</taxon>
        <taxon>Tracheophyta</taxon>
        <taxon>Spermatophyta</taxon>
        <taxon>Magnoliopsida</taxon>
        <taxon>eudicotyledons</taxon>
        <taxon>Gunneridae</taxon>
        <taxon>Pentapetalae</taxon>
        <taxon>rosids</taxon>
        <taxon>fabids</taxon>
        <taxon>Cucurbitales</taxon>
        <taxon>Cucurbitaceae</taxon>
        <taxon>Benincaseae</taxon>
        <taxon>Cucumis</taxon>
    </lineage>
</organism>
<sequence length="137" mass="15776">MEIPKGAKSFPSMMEKLYLKHIPSLAMLPQRKIPSRVYNQTTLNRVITFHQNKEEEYHLKTLGHEKEPKGMEDKEDLPLPLPMKRTIASTSMQLGKKLKVDATKQVAKENNSTHCKKVVQRIPLNDDRISRLATLKT</sequence>
<dbReference type="AlphaFoldDB" id="A0A9I9DJB7"/>